<evidence type="ECO:0000313" key="1">
    <source>
        <dbReference type="EMBL" id="PYH29804.1"/>
    </source>
</evidence>
<sequence>VTDTYFRKLQESSSHCESDRALGISSDAAEGGIIRLPVFTAGLWSTARKPTGMTTHYS</sequence>
<reference evidence="1" key="1">
    <citation type="submission" date="2016-12" db="EMBL/GenBank/DDBJ databases">
        <title>The genomes of Aspergillus section Nigri reveals drivers in fungal speciation.</title>
        <authorList>
            <consortium name="DOE Joint Genome Institute"/>
            <person name="Vesth T.C."/>
            <person name="Nybo J."/>
            <person name="Theobald S."/>
            <person name="Brandl J."/>
            <person name="Frisvad J.C."/>
            <person name="Nielsen K.F."/>
            <person name="Lyhne E.K."/>
            <person name="Kogle M.E."/>
            <person name="Kuo A."/>
            <person name="Riley R."/>
            <person name="Clum A."/>
            <person name="Nolan M."/>
            <person name="Lipzen A."/>
            <person name="Salamov A."/>
            <person name="Henrissat B."/>
            <person name="Wiebenga A."/>
            <person name="De Vries R.P."/>
            <person name="Grigoriev I.V."/>
            <person name="Mortensen U.H."/>
            <person name="Andersen M.R."/>
            <person name="Baker S.E."/>
        </authorList>
    </citation>
    <scope>NUCLEOTIDE SEQUENCE [LARGE SCALE GENOMIC DNA]</scope>
    <source>
        <strain evidence="1">CBS 115656</strain>
    </source>
</reference>
<accession>A0A318Y7D1</accession>
<protein>
    <submittedName>
        <fullName evidence="1">Uncharacterized protein</fullName>
    </submittedName>
</protein>
<dbReference type="AlphaFoldDB" id="A0A318Y7D1"/>
<evidence type="ECO:0000313" key="2">
    <source>
        <dbReference type="Proteomes" id="UP000247647"/>
    </source>
</evidence>
<feature type="non-terminal residue" evidence="1">
    <location>
        <position position="1"/>
    </location>
</feature>
<dbReference type="RefSeq" id="XP_025475282.1">
    <property type="nucleotide sequence ID" value="XM_025619819.1"/>
</dbReference>
<proteinExistence type="predicted"/>
<keyword evidence="2" id="KW-1185">Reference proteome</keyword>
<organism evidence="1 2">
    <name type="scientific">Aspergillus neoniger (strain CBS 115656)</name>
    <dbReference type="NCBI Taxonomy" id="1448310"/>
    <lineage>
        <taxon>Eukaryota</taxon>
        <taxon>Fungi</taxon>
        <taxon>Dikarya</taxon>
        <taxon>Ascomycota</taxon>
        <taxon>Pezizomycotina</taxon>
        <taxon>Eurotiomycetes</taxon>
        <taxon>Eurotiomycetidae</taxon>
        <taxon>Eurotiales</taxon>
        <taxon>Aspergillaceae</taxon>
        <taxon>Aspergillus</taxon>
        <taxon>Aspergillus subgen. Circumdati</taxon>
    </lineage>
</organism>
<gene>
    <name evidence="1" type="ORF">BO87DRAFT_318937</name>
</gene>
<name>A0A318Y7D1_ASPNB</name>
<dbReference type="EMBL" id="KZ821487">
    <property type="protein sequence ID" value="PYH29804.1"/>
    <property type="molecule type" value="Genomic_DNA"/>
</dbReference>
<dbReference type="Proteomes" id="UP000247647">
    <property type="component" value="Unassembled WGS sequence"/>
</dbReference>
<dbReference type="GeneID" id="37122275"/>